<evidence type="ECO:0000313" key="15">
    <source>
        <dbReference type="Proteomes" id="UP000015105"/>
    </source>
</evidence>
<keyword evidence="5 11" id="KW-0547">Nucleotide-binding</keyword>
<feature type="binding site" evidence="12">
    <location>
        <position position="70"/>
    </location>
    <ligand>
        <name>Mg(2+)</name>
        <dbReference type="ChEBI" id="CHEBI:18420"/>
    </ligand>
</feature>
<dbReference type="PROSITE" id="PS51417">
    <property type="entry name" value="ARF"/>
    <property type="match status" value="1"/>
</dbReference>
<dbReference type="PRINTS" id="PR00328">
    <property type="entry name" value="SAR1GTPBP"/>
</dbReference>
<evidence type="ECO:0000256" key="9">
    <source>
        <dbReference type="ARBA" id="ARBA00023134"/>
    </source>
</evidence>
<keyword evidence="6" id="KW-0931">ER-Golgi transport</keyword>
<keyword evidence="7" id="KW-0653">Protein transport</keyword>
<evidence type="ECO:0000256" key="5">
    <source>
        <dbReference type="ARBA" id="ARBA00022741"/>
    </source>
</evidence>
<name>A0A452YRE7_AEGTS</name>
<dbReference type="GO" id="GO:0016004">
    <property type="term" value="F:phospholipase activator activity"/>
    <property type="evidence" value="ECO:0007669"/>
    <property type="project" value="UniProtKB-ARBA"/>
</dbReference>
<evidence type="ECO:0008006" key="16">
    <source>
        <dbReference type="Google" id="ProtNLM"/>
    </source>
</evidence>
<keyword evidence="15" id="KW-1185">Reference proteome</keyword>
<dbReference type="InterPro" id="IPR027417">
    <property type="entry name" value="P-loop_NTPase"/>
</dbReference>
<evidence type="ECO:0000256" key="3">
    <source>
        <dbReference type="ARBA" id="ARBA00022448"/>
    </source>
</evidence>
<dbReference type="InterPro" id="IPR006689">
    <property type="entry name" value="Small_GTPase_ARF/SAR"/>
</dbReference>
<dbReference type="SMART" id="SM00177">
    <property type="entry name" value="ARF"/>
    <property type="match status" value="1"/>
</dbReference>
<dbReference type="InterPro" id="IPR024156">
    <property type="entry name" value="Small_GTPase_ARF"/>
</dbReference>
<accession>A0A452YRE7</accession>
<dbReference type="SUPFAM" id="SSF52540">
    <property type="entry name" value="P-loop containing nucleoside triphosphate hydrolases"/>
    <property type="match status" value="1"/>
</dbReference>
<comment type="subcellular location">
    <subcellularLocation>
        <location evidence="1">Golgi apparatus</location>
    </subcellularLocation>
</comment>
<evidence type="ECO:0000256" key="4">
    <source>
        <dbReference type="ARBA" id="ARBA00022707"/>
    </source>
</evidence>
<dbReference type="InterPro" id="IPR005225">
    <property type="entry name" value="Small_GTP-bd"/>
</dbReference>
<organism evidence="14 15">
    <name type="scientific">Aegilops tauschii subsp. strangulata</name>
    <name type="common">Goatgrass</name>
    <dbReference type="NCBI Taxonomy" id="200361"/>
    <lineage>
        <taxon>Eukaryota</taxon>
        <taxon>Viridiplantae</taxon>
        <taxon>Streptophyta</taxon>
        <taxon>Embryophyta</taxon>
        <taxon>Tracheophyta</taxon>
        <taxon>Spermatophyta</taxon>
        <taxon>Magnoliopsida</taxon>
        <taxon>Liliopsida</taxon>
        <taxon>Poales</taxon>
        <taxon>Poaceae</taxon>
        <taxon>BOP clade</taxon>
        <taxon>Pooideae</taxon>
        <taxon>Triticodae</taxon>
        <taxon>Triticeae</taxon>
        <taxon>Triticinae</taxon>
        <taxon>Aegilops</taxon>
    </lineage>
</organism>
<evidence type="ECO:0000256" key="6">
    <source>
        <dbReference type="ARBA" id="ARBA00022892"/>
    </source>
</evidence>
<dbReference type="GO" id="GO:0005525">
    <property type="term" value="F:GTP binding"/>
    <property type="evidence" value="ECO:0007669"/>
    <property type="project" value="UniProtKB-KW"/>
</dbReference>
<evidence type="ECO:0000256" key="1">
    <source>
        <dbReference type="ARBA" id="ARBA00004555"/>
    </source>
</evidence>
<reference evidence="14" key="4">
    <citation type="submission" date="2019-03" db="UniProtKB">
        <authorList>
            <consortium name="EnsemblPlants"/>
        </authorList>
    </citation>
    <scope>IDENTIFICATION</scope>
</reference>
<reference evidence="14" key="5">
    <citation type="journal article" date="2021" name="G3 (Bethesda)">
        <title>Aegilops tauschii genome assembly Aet v5.0 features greater sequence contiguity and improved annotation.</title>
        <authorList>
            <person name="Wang L."/>
            <person name="Zhu T."/>
            <person name="Rodriguez J.C."/>
            <person name="Deal K.R."/>
            <person name="Dubcovsky J."/>
            <person name="McGuire P.E."/>
            <person name="Lux T."/>
            <person name="Spannagl M."/>
            <person name="Mayer K.F.X."/>
            <person name="Baldrich P."/>
            <person name="Meyers B.C."/>
            <person name="Huo N."/>
            <person name="Gu Y.Q."/>
            <person name="Zhou H."/>
            <person name="Devos K.M."/>
            <person name="Bennetzen J.L."/>
            <person name="Unver T."/>
            <person name="Budak H."/>
            <person name="Gulick P.J."/>
            <person name="Galiba G."/>
            <person name="Kalapos B."/>
            <person name="Nelson D.R."/>
            <person name="Li P."/>
            <person name="You F.M."/>
            <person name="Luo M.C."/>
            <person name="Dvorak J."/>
        </authorList>
    </citation>
    <scope>NUCLEOTIDE SEQUENCE [LARGE SCALE GENOMIC DNA]</scope>
    <source>
        <strain evidence="14">cv. AL8/78</strain>
    </source>
</reference>
<evidence type="ECO:0000256" key="10">
    <source>
        <dbReference type="ARBA" id="ARBA00023288"/>
    </source>
</evidence>
<proteinExistence type="inferred from homology"/>
<dbReference type="GO" id="GO:0005794">
    <property type="term" value="C:Golgi apparatus"/>
    <property type="evidence" value="ECO:0007669"/>
    <property type="project" value="UniProtKB-SubCell"/>
</dbReference>
<dbReference type="Pfam" id="PF00025">
    <property type="entry name" value="Arf"/>
    <property type="match status" value="1"/>
</dbReference>
<evidence type="ECO:0000256" key="7">
    <source>
        <dbReference type="ARBA" id="ARBA00022927"/>
    </source>
</evidence>
<keyword evidence="4" id="KW-0519">Myristate</keyword>
<dbReference type="Gramene" id="AET1Gv20510500.4">
    <property type="protein sequence ID" value="AET1Gv20510500.4"/>
    <property type="gene ID" value="AET1Gv20510500"/>
</dbReference>
<protein>
    <recommendedName>
        <fullName evidence="16">ADP-ribosylation factor</fullName>
    </recommendedName>
</protein>
<evidence type="ECO:0000256" key="12">
    <source>
        <dbReference type="PIRSR" id="PIRSR606689-2"/>
    </source>
</evidence>
<dbReference type="GO" id="GO:0015031">
    <property type="term" value="P:protein transport"/>
    <property type="evidence" value="ECO:0007669"/>
    <property type="project" value="UniProtKB-KW"/>
</dbReference>
<dbReference type="NCBIfam" id="TIGR00231">
    <property type="entry name" value="small_GTP"/>
    <property type="match status" value="1"/>
</dbReference>
<sequence length="183" mass="20382">IDPSPNLTHAAETSRSRSVPILFGGRPAGQIPLIQGGREMGQAFRKLFDAFFGNKEMRVVMLGLDAAGKTTILYKLHIGEVLSTVPTIGFNVEKVQYKNVVFTVWDVGGQEKLRPLWRHYFNNTDALIYVVDSLDRDRIGRARAEFQVYGISYREPVPVSVVISVVICALTYCNLLSLAGHNQ</sequence>
<reference evidence="15" key="1">
    <citation type="journal article" date="2014" name="Science">
        <title>Ancient hybridizations among the ancestral genomes of bread wheat.</title>
        <authorList>
            <consortium name="International Wheat Genome Sequencing Consortium,"/>
            <person name="Marcussen T."/>
            <person name="Sandve S.R."/>
            <person name="Heier L."/>
            <person name="Spannagl M."/>
            <person name="Pfeifer M."/>
            <person name="Jakobsen K.S."/>
            <person name="Wulff B.B."/>
            <person name="Steuernagel B."/>
            <person name="Mayer K.F."/>
            <person name="Olsen O.A."/>
        </authorList>
    </citation>
    <scope>NUCLEOTIDE SEQUENCE [LARGE SCALE GENOMIC DNA]</scope>
    <source>
        <strain evidence="15">cv. AL8/78</strain>
    </source>
</reference>
<evidence type="ECO:0000256" key="13">
    <source>
        <dbReference type="RuleBase" id="RU003925"/>
    </source>
</evidence>
<dbReference type="FunFam" id="3.40.50.300:FF:003500">
    <property type="entry name" value="ADP-ribosylation factor 1"/>
    <property type="match status" value="1"/>
</dbReference>
<dbReference type="GO" id="GO:0003924">
    <property type="term" value="F:GTPase activity"/>
    <property type="evidence" value="ECO:0007669"/>
    <property type="project" value="InterPro"/>
</dbReference>
<feature type="binding site" evidence="11">
    <location>
        <position position="109"/>
    </location>
    <ligand>
        <name>GTP</name>
        <dbReference type="ChEBI" id="CHEBI:37565"/>
    </ligand>
</feature>
<comment type="similarity">
    <text evidence="2 13">Belongs to the small GTPase superfamily. Arf family.</text>
</comment>
<evidence type="ECO:0000256" key="8">
    <source>
        <dbReference type="ARBA" id="ARBA00023034"/>
    </source>
</evidence>
<dbReference type="AlphaFoldDB" id="A0A452YRE7"/>
<dbReference type="EnsemblPlants" id="AET1Gv20510500.4">
    <property type="protein sequence ID" value="AET1Gv20510500.4"/>
    <property type="gene ID" value="AET1Gv20510500"/>
</dbReference>
<evidence type="ECO:0000313" key="14">
    <source>
        <dbReference type="EnsemblPlants" id="AET1Gv20510500.4"/>
    </source>
</evidence>
<dbReference type="Proteomes" id="UP000015105">
    <property type="component" value="Chromosome 1D"/>
</dbReference>
<evidence type="ECO:0000256" key="2">
    <source>
        <dbReference type="ARBA" id="ARBA00010290"/>
    </source>
</evidence>
<reference evidence="14" key="3">
    <citation type="journal article" date="2017" name="Nature">
        <title>Genome sequence of the progenitor of the wheat D genome Aegilops tauschii.</title>
        <authorList>
            <person name="Luo M.C."/>
            <person name="Gu Y.Q."/>
            <person name="Puiu D."/>
            <person name="Wang H."/>
            <person name="Twardziok S.O."/>
            <person name="Deal K.R."/>
            <person name="Huo N."/>
            <person name="Zhu T."/>
            <person name="Wang L."/>
            <person name="Wang Y."/>
            <person name="McGuire P.E."/>
            <person name="Liu S."/>
            <person name="Long H."/>
            <person name="Ramasamy R.K."/>
            <person name="Rodriguez J.C."/>
            <person name="Van S.L."/>
            <person name="Yuan L."/>
            <person name="Wang Z."/>
            <person name="Xia Z."/>
            <person name="Xiao L."/>
            <person name="Anderson O.D."/>
            <person name="Ouyang S."/>
            <person name="Liang Y."/>
            <person name="Zimin A.V."/>
            <person name="Pertea G."/>
            <person name="Qi P."/>
            <person name="Bennetzen J.L."/>
            <person name="Dai X."/>
            <person name="Dawson M.W."/>
            <person name="Muller H.G."/>
            <person name="Kugler K."/>
            <person name="Rivarola-Duarte L."/>
            <person name="Spannagl M."/>
            <person name="Mayer K.F.X."/>
            <person name="Lu F.H."/>
            <person name="Bevan M.W."/>
            <person name="Leroy P."/>
            <person name="Li P."/>
            <person name="You F.M."/>
            <person name="Sun Q."/>
            <person name="Liu Z."/>
            <person name="Lyons E."/>
            <person name="Wicker T."/>
            <person name="Salzberg S.L."/>
            <person name="Devos K.M."/>
            <person name="Dvorak J."/>
        </authorList>
    </citation>
    <scope>NUCLEOTIDE SEQUENCE [LARGE SCALE GENOMIC DNA]</scope>
    <source>
        <strain evidence="14">cv. AL8/78</strain>
    </source>
</reference>
<dbReference type="GO" id="GO:0046872">
    <property type="term" value="F:metal ion binding"/>
    <property type="evidence" value="ECO:0007669"/>
    <property type="project" value="UniProtKB-KW"/>
</dbReference>
<keyword evidence="3" id="KW-0813">Transport</keyword>
<reference evidence="15" key="2">
    <citation type="journal article" date="2017" name="Nat. Plants">
        <title>The Aegilops tauschii genome reveals multiple impacts of transposons.</title>
        <authorList>
            <person name="Zhao G."/>
            <person name="Zou C."/>
            <person name="Li K."/>
            <person name="Wang K."/>
            <person name="Li T."/>
            <person name="Gao L."/>
            <person name="Zhang X."/>
            <person name="Wang H."/>
            <person name="Yang Z."/>
            <person name="Liu X."/>
            <person name="Jiang W."/>
            <person name="Mao L."/>
            <person name="Kong X."/>
            <person name="Jiao Y."/>
            <person name="Jia J."/>
        </authorList>
    </citation>
    <scope>NUCLEOTIDE SEQUENCE [LARGE SCALE GENOMIC DNA]</scope>
    <source>
        <strain evidence="15">cv. AL8/78</strain>
    </source>
</reference>
<keyword evidence="9 11" id="KW-0342">GTP-binding</keyword>
<evidence type="ECO:0000256" key="11">
    <source>
        <dbReference type="PIRSR" id="PIRSR606689-1"/>
    </source>
</evidence>
<keyword evidence="8" id="KW-0333">Golgi apparatus</keyword>
<keyword evidence="12" id="KW-0460">Magnesium</keyword>
<dbReference type="PANTHER" id="PTHR11711">
    <property type="entry name" value="ADP RIBOSYLATION FACTOR-RELATED"/>
    <property type="match status" value="1"/>
</dbReference>
<feature type="binding site" evidence="11">
    <location>
        <begin position="63"/>
        <end position="70"/>
    </location>
    <ligand>
        <name>GTP</name>
        <dbReference type="ChEBI" id="CHEBI:37565"/>
    </ligand>
</feature>
<keyword evidence="12" id="KW-0479">Metal-binding</keyword>
<dbReference type="Gene3D" id="3.40.50.300">
    <property type="entry name" value="P-loop containing nucleotide triphosphate hydrolases"/>
    <property type="match status" value="1"/>
</dbReference>
<dbReference type="GO" id="GO:0016192">
    <property type="term" value="P:vesicle-mediated transport"/>
    <property type="evidence" value="ECO:0007669"/>
    <property type="project" value="UniProtKB-KW"/>
</dbReference>
<feature type="binding site" evidence="12">
    <location>
        <position position="87"/>
    </location>
    <ligand>
        <name>Mg(2+)</name>
        <dbReference type="ChEBI" id="CHEBI:18420"/>
    </ligand>
</feature>
<keyword evidence="10" id="KW-0449">Lipoprotein</keyword>